<comment type="caution">
    <text evidence="2">The sequence shown here is derived from an EMBL/GenBank/DDBJ whole genome shotgun (WGS) entry which is preliminary data.</text>
</comment>
<reference evidence="2" key="1">
    <citation type="journal article" date="2014" name="Int. J. Syst. Evol. Microbiol.">
        <title>Complete genome sequence of Corynebacterium casei LMG S-19264T (=DSM 44701T), isolated from a smear-ripened cheese.</title>
        <authorList>
            <consortium name="US DOE Joint Genome Institute (JGI-PGF)"/>
            <person name="Walter F."/>
            <person name="Albersmeier A."/>
            <person name="Kalinowski J."/>
            <person name="Ruckert C."/>
        </authorList>
    </citation>
    <scope>NUCLEOTIDE SEQUENCE</scope>
    <source>
        <strain evidence="2">KCTC 23310</strain>
    </source>
</reference>
<sequence length="285" mass="31227">MDAPPGKGDDPADFLKISDHLHRLHLSAPQAIAKDTANGFLLLEDFGDGVFARLVANDPNQELPLYKAAVETLLHLQRHAAPAGLPDLSAKDWAEAAMFAPRFYAAAILGQEPNHAPLQTAVETALRRHADGPRVLILRDFHAENLIWLPRRQHLRRVGLLDFQLGQMGQPAYDLVSLLQDARRDVSAETETALCAMFGQDDPGFAAAYAVLGAQRALRIIGIFARLCLHGGKPGYLPLIPRVWAHLQRNLAHPALSDVAKASAILPPPTEENLQRIARQCARHP</sequence>
<protein>
    <submittedName>
        <fullName evidence="2">Aminoglycoside phosphotransferase</fullName>
    </submittedName>
</protein>
<evidence type="ECO:0000313" key="2">
    <source>
        <dbReference type="EMBL" id="GHC51575.1"/>
    </source>
</evidence>
<accession>A0A918TPW3</accession>
<dbReference type="InterPro" id="IPR002575">
    <property type="entry name" value="Aminoglycoside_PTrfase"/>
</dbReference>
<dbReference type="Gene3D" id="3.90.1200.10">
    <property type="match status" value="1"/>
</dbReference>
<name>A0A918TPW3_9RHOB</name>
<dbReference type="InterPro" id="IPR011009">
    <property type="entry name" value="Kinase-like_dom_sf"/>
</dbReference>
<dbReference type="EMBL" id="BMYJ01000003">
    <property type="protein sequence ID" value="GHC51575.1"/>
    <property type="molecule type" value="Genomic_DNA"/>
</dbReference>
<dbReference type="Gene3D" id="3.30.200.20">
    <property type="entry name" value="Phosphorylase Kinase, domain 1"/>
    <property type="match status" value="1"/>
</dbReference>
<reference evidence="2" key="2">
    <citation type="submission" date="2020-09" db="EMBL/GenBank/DDBJ databases">
        <authorList>
            <person name="Sun Q."/>
            <person name="Kim S."/>
        </authorList>
    </citation>
    <scope>NUCLEOTIDE SEQUENCE</scope>
    <source>
        <strain evidence="2">KCTC 23310</strain>
    </source>
</reference>
<dbReference type="Proteomes" id="UP000638981">
    <property type="component" value="Unassembled WGS sequence"/>
</dbReference>
<dbReference type="SUPFAM" id="SSF56112">
    <property type="entry name" value="Protein kinase-like (PK-like)"/>
    <property type="match status" value="1"/>
</dbReference>
<organism evidence="2 3">
    <name type="scientific">Neogemmobacter tilapiae</name>
    <dbReference type="NCBI Taxonomy" id="875041"/>
    <lineage>
        <taxon>Bacteria</taxon>
        <taxon>Pseudomonadati</taxon>
        <taxon>Pseudomonadota</taxon>
        <taxon>Alphaproteobacteria</taxon>
        <taxon>Rhodobacterales</taxon>
        <taxon>Paracoccaceae</taxon>
        <taxon>Neogemmobacter</taxon>
    </lineage>
</organism>
<gene>
    <name evidence="2" type="ORF">GCM10007315_12480</name>
</gene>
<evidence type="ECO:0000259" key="1">
    <source>
        <dbReference type="Pfam" id="PF01636"/>
    </source>
</evidence>
<proteinExistence type="predicted"/>
<feature type="domain" description="Aminoglycoside phosphotransferase" evidence="1">
    <location>
        <begin position="3"/>
        <end position="207"/>
    </location>
</feature>
<evidence type="ECO:0000313" key="3">
    <source>
        <dbReference type="Proteomes" id="UP000638981"/>
    </source>
</evidence>
<keyword evidence="3" id="KW-1185">Reference proteome</keyword>
<dbReference type="AlphaFoldDB" id="A0A918TPW3"/>
<dbReference type="Pfam" id="PF01636">
    <property type="entry name" value="APH"/>
    <property type="match status" value="1"/>
</dbReference>